<dbReference type="EMBL" id="CM007897">
    <property type="protein sequence ID" value="OTG18409.1"/>
    <property type="molecule type" value="Genomic_DNA"/>
</dbReference>
<dbReference type="Gramene" id="mRNA:HanXRQr2_Chr08g0336701">
    <property type="protein sequence ID" value="CDS:HanXRQr2_Chr08g0336701.1"/>
    <property type="gene ID" value="HanXRQr2_Chr08g0336701"/>
</dbReference>
<dbReference type="PANTHER" id="PTHR35307:SF6">
    <property type="entry name" value="TRANSMEMBRANE PROTEIN"/>
    <property type="match status" value="1"/>
</dbReference>
<evidence type="ECO:0000313" key="3">
    <source>
        <dbReference type="EMBL" id="KAF5795185.1"/>
    </source>
</evidence>
<dbReference type="PANTHER" id="PTHR35307">
    <property type="entry name" value="PROTEIN, PUTATIVE-RELATED"/>
    <property type="match status" value="1"/>
</dbReference>
<keyword evidence="1" id="KW-0472">Membrane</keyword>
<evidence type="ECO:0000313" key="4">
    <source>
        <dbReference type="EMBL" id="OTG03110.1"/>
    </source>
</evidence>
<evidence type="ECO:0000313" key="5">
    <source>
        <dbReference type="EMBL" id="OTG18409.1"/>
    </source>
</evidence>
<dbReference type="OMA" id="WIGRYIV"/>
<dbReference type="Proteomes" id="UP000215914">
    <property type="component" value="Chromosome 13"/>
</dbReference>
<feature type="transmembrane region" description="Helical" evidence="1">
    <location>
        <begin position="310"/>
        <end position="333"/>
    </location>
</feature>
<reference evidence="2" key="3">
    <citation type="submission" date="2020-06" db="EMBL/GenBank/DDBJ databases">
        <title>Helianthus annuus Genome sequencing and assembly Release 2.</title>
        <authorList>
            <person name="Gouzy J."/>
            <person name="Langlade N."/>
            <person name="Munos S."/>
        </authorList>
    </citation>
    <scope>NUCLEOTIDE SEQUENCE</scope>
    <source>
        <tissue evidence="2">Leaves</tissue>
    </source>
</reference>
<dbReference type="AlphaFoldDB" id="A0A251U5R1"/>
<dbReference type="Proteomes" id="UP000215914">
    <property type="component" value="Chromosome 8"/>
</dbReference>
<dbReference type="EMBL" id="MNCJ02000323">
    <property type="protein sequence ID" value="KAF5795185.1"/>
    <property type="molecule type" value="Genomic_DNA"/>
</dbReference>
<keyword evidence="6" id="KW-1185">Reference proteome</keyword>
<feature type="transmembrane region" description="Helical" evidence="1">
    <location>
        <begin position="79"/>
        <end position="100"/>
    </location>
</feature>
<proteinExistence type="predicted"/>
<reference evidence="5" key="2">
    <citation type="submission" date="2017-02" db="EMBL/GenBank/DDBJ databases">
        <title>Sunflower complete genome.</title>
        <authorList>
            <person name="Langlade N."/>
            <person name="Munos S."/>
        </authorList>
    </citation>
    <scope>NUCLEOTIDE SEQUENCE [LARGE SCALE GENOMIC DNA]</scope>
    <source>
        <tissue evidence="5">Leaves</tissue>
    </source>
</reference>
<feature type="transmembrane region" description="Helical" evidence="1">
    <location>
        <begin position="120"/>
        <end position="138"/>
    </location>
</feature>
<sequence>MDSFSTDTFAQLENELESHCSSTPLAVLNFLLKSKSQAEMEKKFSKPMMWIGIYIAIASLFCILPMVADLLHGFKNKKLWFPCKYFTLNAASLTVIAIAIKLPMDLNNSMPGDVDQAAKLGSMSFMCTMMANLLPSLAIMDSKELLTNIIALAVLVITLVVNVCIQIETGVVHNCEDGYYSTQPYNHCLIAYIYVTMLLMLMMMHICTSLMILKSKQILESKYRSGHETAVKDLELQQPGRVTVEKLKHYVSNHWIMAETGNPQFMTVCYATTSASGVICVLSIAVHVIVMRFTRPTMKFYGSDYKWSVIAILITQFTGVILGTVAPISRCFASLSFKVSIKWIWNHMRVFKVESYCTQKLSDWKQSSIPLKFSSRRCKIVIQDLKVLILSFCIGIQKSVVAACKIIALIPIFFVIGLFCCFYCCKWLKIMFGATYNVTAENPAQLQHSKDLSDYVLQLQNDMELAQRTLKSISISVNHVIQKAKKQKPNNLLKLIEESSSFEGVGKYDVHQVPPLPEEKYVDCWSLPVVTLTAIAISLPNIQNNMVNRLLRSVSEGLTYVKHVEETLNASEEFVSGQKAARALWLEVDVYHKWLGNKLQNPAHQVNTTKEIVQWFSDTAKNMITEVEIKNKKGSDDSSVYMSVSANSMYRITQTLLVSYDANIDQVSQEELFVKLSSMISHILAACLTNLPQVIAMKCHTSVIEKREESVHTAARLLGETMQIINCLKDRTLPSLNPDELPFIDKWHDCFLHPSP</sequence>
<protein>
    <recommendedName>
        <fullName evidence="7">Transmembrane protein</fullName>
    </recommendedName>
</protein>
<dbReference type="Gramene" id="mRNA:HanXRQr2_Chr08g0336691">
    <property type="protein sequence ID" value="CDS:HanXRQr2_Chr08g0336691.1"/>
    <property type="gene ID" value="HanXRQr2_Chr08g0336691"/>
</dbReference>
<keyword evidence="1" id="KW-0812">Transmembrane</keyword>
<dbReference type="EMBL" id="MNCJ02000323">
    <property type="protein sequence ID" value="KAF5795184.1"/>
    <property type="molecule type" value="Genomic_DNA"/>
</dbReference>
<feature type="transmembrane region" description="Helical" evidence="1">
    <location>
        <begin position="267"/>
        <end position="290"/>
    </location>
</feature>
<organism evidence="5 6">
    <name type="scientific">Helianthus annuus</name>
    <name type="common">Common sunflower</name>
    <dbReference type="NCBI Taxonomy" id="4232"/>
    <lineage>
        <taxon>Eukaryota</taxon>
        <taxon>Viridiplantae</taxon>
        <taxon>Streptophyta</taxon>
        <taxon>Embryophyta</taxon>
        <taxon>Tracheophyta</taxon>
        <taxon>Spermatophyta</taxon>
        <taxon>Magnoliopsida</taxon>
        <taxon>eudicotyledons</taxon>
        <taxon>Gunneridae</taxon>
        <taxon>Pentapetalae</taxon>
        <taxon>asterids</taxon>
        <taxon>campanulids</taxon>
        <taxon>Asterales</taxon>
        <taxon>Asteraceae</taxon>
        <taxon>Asteroideae</taxon>
        <taxon>Heliantheae alliance</taxon>
        <taxon>Heliantheae</taxon>
        <taxon>Helianthus</taxon>
    </lineage>
</organism>
<reference evidence="2 6" key="1">
    <citation type="journal article" date="2017" name="Nature">
        <title>The sunflower genome provides insights into oil metabolism, flowering and Asterid evolution.</title>
        <authorList>
            <person name="Badouin H."/>
            <person name="Gouzy J."/>
            <person name="Grassa C.J."/>
            <person name="Murat F."/>
            <person name="Staton S.E."/>
            <person name="Cottret L."/>
            <person name="Lelandais-Briere C."/>
            <person name="Owens G.L."/>
            <person name="Carrere S."/>
            <person name="Mayjonade B."/>
            <person name="Legrand L."/>
            <person name="Gill N."/>
            <person name="Kane N.C."/>
            <person name="Bowers J.E."/>
            <person name="Hubner S."/>
            <person name="Bellec A."/>
            <person name="Berard A."/>
            <person name="Berges H."/>
            <person name="Blanchet N."/>
            <person name="Boniface M.C."/>
            <person name="Brunel D."/>
            <person name="Catrice O."/>
            <person name="Chaidir N."/>
            <person name="Claudel C."/>
            <person name="Donnadieu C."/>
            <person name="Faraut T."/>
            <person name="Fievet G."/>
            <person name="Helmstetter N."/>
            <person name="King M."/>
            <person name="Knapp S.J."/>
            <person name="Lai Z."/>
            <person name="Le Paslier M.C."/>
            <person name="Lippi Y."/>
            <person name="Lorenzon L."/>
            <person name="Mandel J.R."/>
            <person name="Marage G."/>
            <person name="Marchand G."/>
            <person name="Marquand E."/>
            <person name="Bret-Mestries E."/>
            <person name="Morien E."/>
            <person name="Nambeesan S."/>
            <person name="Nguyen T."/>
            <person name="Pegot-Espagnet P."/>
            <person name="Pouilly N."/>
            <person name="Raftis F."/>
            <person name="Sallet E."/>
            <person name="Schiex T."/>
            <person name="Thomas J."/>
            <person name="Vandecasteele C."/>
            <person name="Vares D."/>
            <person name="Vear F."/>
            <person name="Vautrin S."/>
            <person name="Crespi M."/>
            <person name="Mangin B."/>
            <person name="Burke J.M."/>
            <person name="Salse J."/>
            <person name="Munos S."/>
            <person name="Vincourt P."/>
            <person name="Rieseberg L.H."/>
            <person name="Langlade N.B."/>
        </authorList>
    </citation>
    <scope>NUCLEOTIDE SEQUENCE [LARGE SCALE GENOMIC DNA]</scope>
    <source>
        <strain evidence="6">cv. SF193</strain>
        <tissue evidence="2">Leaves</tissue>
    </source>
</reference>
<evidence type="ECO:0000313" key="6">
    <source>
        <dbReference type="Proteomes" id="UP000215914"/>
    </source>
</evidence>
<keyword evidence="1" id="KW-1133">Transmembrane helix</keyword>
<feature type="transmembrane region" description="Helical" evidence="1">
    <location>
        <begin position="406"/>
        <end position="425"/>
    </location>
</feature>
<feature type="transmembrane region" description="Helical" evidence="1">
    <location>
        <begin position="145"/>
        <end position="169"/>
    </location>
</feature>
<evidence type="ECO:0008006" key="7">
    <source>
        <dbReference type="Google" id="ProtNLM"/>
    </source>
</evidence>
<gene>
    <name evidence="5" type="ORF">HannXRQ_Chr08g0222781</name>
    <name evidence="4" type="ORF">HannXRQ_Chr13g0420461</name>
    <name evidence="2" type="ORF">HanXRQr2_Chr08g0336691</name>
    <name evidence="3" type="ORF">HanXRQr2_Chr08g0336701</name>
</gene>
<dbReference type="EMBL" id="CM007902">
    <property type="protein sequence ID" value="OTG03110.1"/>
    <property type="molecule type" value="Genomic_DNA"/>
</dbReference>
<feature type="transmembrane region" description="Helical" evidence="1">
    <location>
        <begin position="189"/>
        <end position="213"/>
    </location>
</feature>
<name>A0A251U5R1_HELAN</name>
<evidence type="ECO:0000313" key="2">
    <source>
        <dbReference type="EMBL" id="KAF5795184.1"/>
    </source>
</evidence>
<evidence type="ECO:0000256" key="1">
    <source>
        <dbReference type="SAM" id="Phobius"/>
    </source>
</evidence>
<accession>A0A251U5R1</accession>
<feature type="transmembrane region" description="Helical" evidence="1">
    <location>
        <begin position="48"/>
        <end position="67"/>
    </location>
</feature>
<dbReference type="OrthoDB" id="1915303at2759"/>